<feature type="region of interest" description="Disordered" evidence="1">
    <location>
        <begin position="23"/>
        <end position="61"/>
    </location>
</feature>
<dbReference type="OrthoDB" id="1935097at2759"/>
<protein>
    <submittedName>
        <fullName evidence="2">Uncharacterized protein</fullName>
    </submittedName>
</protein>
<name>A0A9W7I5K1_HIBTR</name>
<dbReference type="GO" id="GO:0016071">
    <property type="term" value="P:mRNA metabolic process"/>
    <property type="evidence" value="ECO:0007669"/>
    <property type="project" value="UniProtKB-ARBA"/>
</dbReference>
<proteinExistence type="predicted"/>
<dbReference type="Proteomes" id="UP001165190">
    <property type="component" value="Unassembled WGS sequence"/>
</dbReference>
<sequence length="168" mass="18567">MTTAVLRTEGCLRNRFRRETLGLDRPFRHRRSPNPRMIKPSNRKGSPPLGFHSNNRRQSESMVTKSPGKNLVMGQVKILKRGETLTGIAEKKKTDLGRINGSKVEEEFDLALGSTNRLGPDPETMQKQVRLKEFKIGGFYAGPASCVSPPPSSLPVPGFLGRTVKASP</sequence>
<comment type="caution">
    <text evidence="2">The sequence shown here is derived from an EMBL/GenBank/DDBJ whole genome shotgun (WGS) entry which is preliminary data.</text>
</comment>
<dbReference type="PANTHER" id="PTHR33670:SF15">
    <property type="entry name" value="OS02G0797600 PROTEIN"/>
    <property type="match status" value="1"/>
</dbReference>
<organism evidence="2 3">
    <name type="scientific">Hibiscus trionum</name>
    <name type="common">Flower of an hour</name>
    <dbReference type="NCBI Taxonomy" id="183268"/>
    <lineage>
        <taxon>Eukaryota</taxon>
        <taxon>Viridiplantae</taxon>
        <taxon>Streptophyta</taxon>
        <taxon>Embryophyta</taxon>
        <taxon>Tracheophyta</taxon>
        <taxon>Spermatophyta</taxon>
        <taxon>Magnoliopsida</taxon>
        <taxon>eudicotyledons</taxon>
        <taxon>Gunneridae</taxon>
        <taxon>Pentapetalae</taxon>
        <taxon>rosids</taxon>
        <taxon>malvids</taxon>
        <taxon>Malvales</taxon>
        <taxon>Malvaceae</taxon>
        <taxon>Malvoideae</taxon>
        <taxon>Hibiscus</taxon>
    </lineage>
</organism>
<dbReference type="AlphaFoldDB" id="A0A9W7I5K1"/>
<evidence type="ECO:0000313" key="2">
    <source>
        <dbReference type="EMBL" id="GMI89311.1"/>
    </source>
</evidence>
<gene>
    <name evidence="2" type="ORF">HRI_002600400</name>
</gene>
<dbReference type="InterPro" id="IPR028322">
    <property type="entry name" value="PNRC-like_rgn"/>
</dbReference>
<reference evidence="2" key="1">
    <citation type="submission" date="2023-05" db="EMBL/GenBank/DDBJ databases">
        <title>Genome and transcriptome analyses reveal genes involved in the formation of fine ridges on petal epidermal cells in Hibiscus trionum.</title>
        <authorList>
            <person name="Koshimizu S."/>
            <person name="Masuda S."/>
            <person name="Ishii T."/>
            <person name="Shirasu K."/>
            <person name="Hoshino A."/>
            <person name="Arita M."/>
        </authorList>
    </citation>
    <scope>NUCLEOTIDE SEQUENCE</scope>
    <source>
        <strain evidence="2">Hamamatsu line</strain>
    </source>
</reference>
<evidence type="ECO:0000256" key="1">
    <source>
        <dbReference type="SAM" id="MobiDB-lite"/>
    </source>
</evidence>
<keyword evidence="3" id="KW-1185">Reference proteome</keyword>
<dbReference type="PANTHER" id="PTHR33670">
    <property type="entry name" value="SPLICING FACTOR, PROLINE- AND GLUTAMINE-RICH-LIKE"/>
    <property type="match status" value="1"/>
</dbReference>
<feature type="region of interest" description="Disordered" evidence="1">
    <location>
        <begin position="146"/>
        <end position="168"/>
    </location>
</feature>
<evidence type="ECO:0000313" key="3">
    <source>
        <dbReference type="Proteomes" id="UP001165190"/>
    </source>
</evidence>
<accession>A0A9W7I5K1</accession>
<dbReference type="Pfam" id="PF15365">
    <property type="entry name" value="PNRC"/>
    <property type="match status" value="1"/>
</dbReference>
<dbReference type="EMBL" id="BSYR01000022">
    <property type="protein sequence ID" value="GMI89311.1"/>
    <property type="molecule type" value="Genomic_DNA"/>
</dbReference>